<reference evidence="7 8" key="1">
    <citation type="submission" date="2020-04" db="EMBL/GenBank/DDBJ databases">
        <title>Perkinsus chesapeaki whole genome sequence.</title>
        <authorList>
            <person name="Bogema D.R."/>
        </authorList>
    </citation>
    <scope>NUCLEOTIDE SEQUENCE [LARGE SCALE GENOMIC DNA]</scope>
    <source>
        <strain evidence="7">ATCC PRA-425</strain>
    </source>
</reference>
<dbReference type="InterPro" id="IPR000504">
    <property type="entry name" value="RRM_dom"/>
</dbReference>
<feature type="compositionally biased region" description="Basic and acidic residues" evidence="4">
    <location>
        <begin position="649"/>
        <end position="660"/>
    </location>
</feature>
<feature type="region of interest" description="Disordered" evidence="4">
    <location>
        <begin position="873"/>
        <end position="899"/>
    </location>
</feature>
<dbReference type="OrthoDB" id="439639at2759"/>
<dbReference type="AlphaFoldDB" id="A0A7J6MNU6"/>
<feature type="signal peptide" evidence="5">
    <location>
        <begin position="1"/>
        <end position="22"/>
    </location>
</feature>
<feature type="compositionally biased region" description="Basic and acidic residues" evidence="4">
    <location>
        <begin position="301"/>
        <end position="314"/>
    </location>
</feature>
<dbReference type="SMART" id="SM00360">
    <property type="entry name" value="RRM"/>
    <property type="match status" value="5"/>
</dbReference>
<evidence type="ECO:0000256" key="2">
    <source>
        <dbReference type="PROSITE-ProRule" id="PRU00176"/>
    </source>
</evidence>
<dbReference type="InterPro" id="IPR035979">
    <property type="entry name" value="RBD_domain_sf"/>
</dbReference>
<feature type="compositionally biased region" description="Basic and acidic residues" evidence="4">
    <location>
        <begin position="873"/>
        <end position="889"/>
    </location>
</feature>
<feature type="coiled-coil region" evidence="3">
    <location>
        <begin position="415"/>
        <end position="442"/>
    </location>
</feature>
<dbReference type="InterPro" id="IPR003954">
    <property type="entry name" value="RRM_euk-type"/>
</dbReference>
<dbReference type="GO" id="GO:0003723">
    <property type="term" value="F:RNA binding"/>
    <property type="evidence" value="ECO:0007669"/>
    <property type="project" value="UniProtKB-UniRule"/>
</dbReference>
<dbReference type="EMBL" id="JAAPAO010000087">
    <property type="protein sequence ID" value="KAF4673242.1"/>
    <property type="molecule type" value="Genomic_DNA"/>
</dbReference>
<keyword evidence="1 2" id="KW-0694">RNA-binding</keyword>
<dbReference type="InterPro" id="IPR012677">
    <property type="entry name" value="Nucleotide-bd_a/b_plait_sf"/>
</dbReference>
<keyword evidence="3" id="KW-0175">Coiled coil</keyword>
<dbReference type="PROSITE" id="PS50102">
    <property type="entry name" value="RRM"/>
    <property type="match status" value="4"/>
</dbReference>
<dbReference type="CDD" id="cd12318">
    <property type="entry name" value="RRM5_RBM19_like"/>
    <property type="match status" value="1"/>
</dbReference>
<dbReference type="PANTHER" id="PTHR48027">
    <property type="entry name" value="HETEROGENEOUS NUCLEAR RIBONUCLEOPROTEIN 87F-RELATED"/>
    <property type="match status" value="1"/>
</dbReference>
<feature type="compositionally biased region" description="Acidic residues" evidence="4">
    <location>
        <begin position="284"/>
        <end position="300"/>
    </location>
</feature>
<dbReference type="Gene3D" id="3.30.70.330">
    <property type="match status" value="5"/>
</dbReference>
<organism evidence="7 8">
    <name type="scientific">Perkinsus chesapeaki</name>
    <name type="common">Clam parasite</name>
    <name type="synonym">Perkinsus andrewsi</name>
    <dbReference type="NCBI Taxonomy" id="330153"/>
    <lineage>
        <taxon>Eukaryota</taxon>
        <taxon>Sar</taxon>
        <taxon>Alveolata</taxon>
        <taxon>Perkinsozoa</taxon>
        <taxon>Perkinsea</taxon>
        <taxon>Perkinsida</taxon>
        <taxon>Perkinsidae</taxon>
        <taxon>Perkinsus</taxon>
    </lineage>
</organism>
<evidence type="ECO:0000256" key="3">
    <source>
        <dbReference type="SAM" id="Coils"/>
    </source>
</evidence>
<dbReference type="InterPro" id="IPR052462">
    <property type="entry name" value="SLIRP/GR-RBP-like"/>
</dbReference>
<dbReference type="Pfam" id="PF00076">
    <property type="entry name" value="RRM_1"/>
    <property type="match status" value="4"/>
</dbReference>
<evidence type="ECO:0000256" key="4">
    <source>
        <dbReference type="SAM" id="MobiDB-lite"/>
    </source>
</evidence>
<evidence type="ECO:0000256" key="5">
    <source>
        <dbReference type="SAM" id="SignalP"/>
    </source>
</evidence>
<sequence>MTSIWMILALLCLAIWPHPTEGLSVKRKHSLRIKDDASDKKEEEKDPEEEEELHFFSLMSSTEGQTSRIIVKNLPKHVDDARLKEFFLAYGEVTDARVIKTREGRSRCFGFVGFRSPGEAKKAIREVDNTFMDTSRLHVAMALAAHSSGLPRAWSKYSKAAEEAETPVKTIKSREERQAEEEKRRNAAVEGKVEKVEHVAVRRGKAGVASVRTHVAFKDDEDDDSSSDEGSTVEEEELPTLDGNAGGEAVAAAVEGFGGSGSDMDFLRSRMVSNEKEVEVAAAADDDDDDDNDVDMEDKEEVVRLRQGTERDRDNDSDDAGAAEDSDAVLMDTARLLLVNLPYVATEEDIKKAFQKFGAVEDVVVLRDEDTKKSRGMAYVTYLFPEHAVKAKAEMHGKVFQGRVLRIKAAEARPTRHVEREEKRLTRKQEQLRKRRENAEQHTWNLLFVSANSAVGAAAKKLGLNKADIMDVEADDLAVRAAVGETEVVREVKQWLKEEGVRVDAFERKGTSLLISKATSYDAESTKPTKTGADKPKLSRSKDTLILKHLPAESVTLAELRAVIGKYVSAAKDSEQSALQKLLLAPTKTVAIAQFVDEKTAQHAFKKLSYRRFKNAPLYVEWAPENIFEGKGDEEEESPVETTDVQQQQEEKAEDTKEVAGDDDDEEVEEGEGSVSVFVKGLSFDTTEESLRQHFAKQSGFIKCSISKKTMPDGRQLSMGFGFVEFKNLKAAKECIKRLQGSSLDGRTLELQIGRGGKTAGGEGASKVGQAGVTQADAKGATNRLIVRNVAFEATRRDIRKLFSTYGNVVAVRMPLKVDRSGHRGFAFVEFVSRSEALAAMEALQHTHLYGRRLVVEPAAHEDTSIATARIKQDVKEERKRHERMNESAKRRKINSLEE</sequence>
<feature type="chain" id="PRO_5029542757" evidence="5">
    <location>
        <begin position="23"/>
        <end position="899"/>
    </location>
</feature>
<feature type="region of interest" description="Disordered" evidence="4">
    <location>
        <begin position="279"/>
        <end position="326"/>
    </location>
</feature>
<feature type="compositionally biased region" description="Acidic residues" evidence="4">
    <location>
        <begin position="315"/>
        <end position="326"/>
    </location>
</feature>
<dbReference type="Proteomes" id="UP000591131">
    <property type="component" value="Unassembled WGS sequence"/>
</dbReference>
<gene>
    <name evidence="7" type="primary">RBM19</name>
    <name evidence="7" type="ORF">FOL47_010779</name>
</gene>
<feature type="domain" description="RRM" evidence="6">
    <location>
        <begin position="67"/>
        <end position="144"/>
    </location>
</feature>
<feature type="compositionally biased region" description="Basic and acidic residues" evidence="4">
    <location>
        <begin position="172"/>
        <end position="190"/>
    </location>
</feature>
<feature type="region of interest" description="Disordered" evidence="4">
    <location>
        <begin position="165"/>
        <end position="190"/>
    </location>
</feature>
<evidence type="ECO:0000256" key="1">
    <source>
        <dbReference type="ARBA" id="ARBA00022884"/>
    </source>
</evidence>
<evidence type="ECO:0000259" key="6">
    <source>
        <dbReference type="PROSITE" id="PS50102"/>
    </source>
</evidence>
<feature type="domain" description="RRM" evidence="6">
    <location>
        <begin position="334"/>
        <end position="412"/>
    </location>
</feature>
<comment type="caution">
    <text evidence="7">The sequence shown here is derived from an EMBL/GenBank/DDBJ whole genome shotgun (WGS) entry which is preliminary data.</text>
</comment>
<proteinExistence type="predicted"/>
<dbReference type="CDD" id="cd12320">
    <property type="entry name" value="RRM6_RBM19_RRM5_MRD1"/>
    <property type="match status" value="1"/>
</dbReference>
<feature type="region of interest" description="Disordered" evidence="4">
    <location>
        <begin position="630"/>
        <end position="673"/>
    </location>
</feature>
<feature type="region of interest" description="Disordered" evidence="4">
    <location>
        <begin position="214"/>
        <end position="245"/>
    </location>
</feature>
<feature type="compositionally biased region" description="Acidic residues" evidence="4">
    <location>
        <begin position="219"/>
        <end position="239"/>
    </location>
</feature>
<evidence type="ECO:0000313" key="7">
    <source>
        <dbReference type="EMBL" id="KAF4673242.1"/>
    </source>
</evidence>
<evidence type="ECO:0000313" key="8">
    <source>
        <dbReference type="Proteomes" id="UP000591131"/>
    </source>
</evidence>
<dbReference type="CDD" id="cd12565">
    <property type="entry name" value="RRM1_MRD1"/>
    <property type="match status" value="1"/>
</dbReference>
<keyword evidence="8" id="KW-1185">Reference proteome</keyword>
<feature type="domain" description="RRM" evidence="6">
    <location>
        <begin position="675"/>
        <end position="756"/>
    </location>
</feature>
<dbReference type="SUPFAM" id="SSF54928">
    <property type="entry name" value="RNA-binding domain, RBD"/>
    <property type="match status" value="3"/>
</dbReference>
<name>A0A7J6MNU6_PERCH</name>
<protein>
    <submittedName>
        <fullName evidence="7">RNA binding motif protein 19</fullName>
    </submittedName>
</protein>
<dbReference type="InterPro" id="IPR034423">
    <property type="entry name" value="RBM19_RRM5"/>
</dbReference>
<feature type="compositionally biased region" description="Basic residues" evidence="4">
    <location>
        <begin position="890"/>
        <end position="899"/>
    </location>
</feature>
<accession>A0A7J6MNU6</accession>
<feature type="compositionally biased region" description="Acidic residues" evidence="4">
    <location>
        <begin position="661"/>
        <end position="672"/>
    </location>
</feature>
<dbReference type="SMART" id="SM00361">
    <property type="entry name" value="RRM_1"/>
    <property type="match status" value="3"/>
</dbReference>
<feature type="domain" description="RRM" evidence="6">
    <location>
        <begin position="783"/>
        <end position="861"/>
    </location>
</feature>
<keyword evidence="5" id="KW-0732">Signal</keyword>